<dbReference type="InterPro" id="IPR045621">
    <property type="entry name" value="BPD_transp_1_N"/>
</dbReference>
<feature type="transmembrane region" description="Helical" evidence="7">
    <location>
        <begin position="14"/>
        <end position="32"/>
    </location>
</feature>
<organism evidence="9 10">
    <name type="scientific">Kiloniella laminariae</name>
    <dbReference type="NCBI Taxonomy" id="454162"/>
    <lineage>
        <taxon>Bacteria</taxon>
        <taxon>Pseudomonadati</taxon>
        <taxon>Pseudomonadota</taxon>
        <taxon>Alphaproteobacteria</taxon>
        <taxon>Rhodospirillales</taxon>
        <taxon>Kiloniellaceae</taxon>
        <taxon>Kiloniella</taxon>
    </lineage>
</organism>
<comment type="similarity">
    <text evidence="7">Belongs to the binding-protein-dependent transport system permease family.</text>
</comment>
<feature type="transmembrane region" description="Helical" evidence="7">
    <location>
        <begin position="104"/>
        <end position="128"/>
    </location>
</feature>
<dbReference type="CDD" id="cd06261">
    <property type="entry name" value="TM_PBP2"/>
    <property type="match status" value="1"/>
</dbReference>
<keyword evidence="4 7" id="KW-0812">Transmembrane</keyword>
<evidence type="ECO:0000256" key="2">
    <source>
        <dbReference type="ARBA" id="ARBA00022448"/>
    </source>
</evidence>
<evidence type="ECO:0000313" key="9">
    <source>
        <dbReference type="EMBL" id="MCZ4283156.1"/>
    </source>
</evidence>
<feature type="domain" description="ABC transmembrane type-1" evidence="8">
    <location>
        <begin position="100"/>
        <end position="305"/>
    </location>
</feature>
<evidence type="ECO:0000259" key="8">
    <source>
        <dbReference type="PROSITE" id="PS50928"/>
    </source>
</evidence>
<dbReference type="Pfam" id="PF00528">
    <property type="entry name" value="BPD_transp_1"/>
    <property type="match status" value="1"/>
</dbReference>
<protein>
    <submittedName>
        <fullName evidence="9">ABC transporter permease</fullName>
    </submittedName>
</protein>
<keyword evidence="2 7" id="KW-0813">Transport</keyword>
<name>A0ABT4LS50_9PROT</name>
<feature type="transmembrane region" description="Helical" evidence="7">
    <location>
        <begin position="286"/>
        <end position="311"/>
    </location>
</feature>
<feature type="transmembrane region" description="Helical" evidence="7">
    <location>
        <begin position="183"/>
        <end position="202"/>
    </location>
</feature>
<keyword evidence="5 7" id="KW-1133">Transmembrane helix</keyword>
<feature type="non-terminal residue" evidence="9">
    <location>
        <position position="1"/>
    </location>
</feature>
<comment type="caution">
    <text evidence="9">The sequence shown here is derived from an EMBL/GenBank/DDBJ whole genome shotgun (WGS) entry which is preliminary data.</text>
</comment>
<reference evidence="9" key="1">
    <citation type="submission" date="2022-12" db="EMBL/GenBank/DDBJ databases">
        <title>Bacterial isolates from different developmental stages of Nematostella vectensis.</title>
        <authorList>
            <person name="Fraune S."/>
        </authorList>
    </citation>
    <scope>NUCLEOTIDE SEQUENCE</scope>
    <source>
        <strain evidence="9">G21630-S1</strain>
    </source>
</reference>
<proteinExistence type="inferred from homology"/>
<comment type="subcellular location">
    <subcellularLocation>
        <location evidence="1 7">Cell membrane</location>
        <topology evidence="1 7">Multi-pass membrane protein</topology>
    </subcellularLocation>
</comment>
<dbReference type="Pfam" id="PF19300">
    <property type="entry name" value="BPD_transp_1_N"/>
    <property type="match status" value="1"/>
</dbReference>
<keyword evidence="6 7" id="KW-0472">Membrane</keyword>
<dbReference type="Proteomes" id="UP001069802">
    <property type="component" value="Unassembled WGS sequence"/>
</dbReference>
<evidence type="ECO:0000256" key="6">
    <source>
        <dbReference type="ARBA" id="ARBA00023136"/>
    </source>
</evidence>
<dbReference type="Gene3D" id="1.10.3720.10">
    <property type="entry name" value="MetI-like"/>
    <property type="match status" value="1"/>
</dbReference>
<dbReference type="PROSITE" id="PS50928">
    <property type="entry name" value="ABC_TM1"/>
    <property type="match status" value="1"/>
</dbReference>
<keyword evidence="10" id="KW-1185">Reference proteome</keyword>
<evidence type="ECO:0000256" key="7">
    <source>
        <dbReference type="RuleBase" id="RU363032"/>
    </source>
</evidence>
<dbReference type="InterPro" id="IPR000515">
    <property type="entry name" value="MetI-like"/>
</dbReference>
<evidence type="ECO:0000313" key="10">
    <source>
        <dbReference type="Proteomes" id="UP001069802"/>
    </source>
</evidence>
<feature type="transmembrane region" description="Helical" evidence="7">
    <location>
        <begin position="240"/>
        <end position="266"/>
    </location>
</feature>
<dbReference type="RefSeq" id="WP_269425276.1">
    <property type="nucleotide sequence ID" value="NZ_JAPWGY010000024.1"/>
</dbReference>
<evidence type="ECO:0000256" key="5">
    <source>
        <dbReference type="ARBA" id="ARBA00022989"/>
    </source>
</evidence>
<evidence type="ECO:0000256" key="3">
    <source>
        <dbReference type="ARBA" id="ARBA00022475"/>
    </source>
</evidence>
<evidence type="ECO:0000256" key="4">
    <source>
        <dbReference type="ARBA" id="ARBA00022692"/>
    </source>
</evidence>
<dbReference type="EMBL" id="JAPWGY010000024">
    <property type="protein sequence ID" value="MCZ4283156.1"/>
    <property type="molecule type" value="Genomic_DNA"/>
</dbReference>
<dbReference type="PANTHER" id="PTHR43163">
    <property type="entry name" value="DIPEPTIDE TRANSPORT SYSTEM PERMEASE PROTEIN DPPB-RELATED"/>
    <property type="match status" value="1"/>
</dbReference>
<dbReference type="SUPFAM" id="SSF161098">
    <property type="entry name" value="MetI-like"/>
    <property type="match status" value="1"/>
</dbReference>
<keyword evidence="3" id="KW-1003">Cell membrane</keyword>
<gene>
    <name evidence="9" type="ORF">O4H49_20430</name>
</gene>
<feature type="transmembrane region" description="Helical" evidence="7">
    <location>
        <begin position="149"/>
        <end position="171"/>
    </location>
</feature>
<evidence type="ECO:0000256" key="1">
    <source>
        <dbReference type="ARBA" id="ARBA00004651"/>
    </source>
</evidence>
<accession>A0ABT4LS50</accession>
<sequence>GLMGDLIGLIAKRLSFGVLTLLVISVLIFMGTEALPGDLAEAILGQSATPDALAAIREKLNLNLPSHERYVIWLSSFLQGDLGVSLANGREISSLISGRFANTLFLASVAAAVSVPLSVTLGLMAALYQGSIFDRVVSMATLSTISFPEFFIGYVLIVFLSVQFSVFPSISSVTDDMSFFEKLYAIALPVMTLTLVVMAHMMRLSRAAIISILNRPFIEMAELKGLSRFRVIVHHAFPNALAPIINVVVLNLAYLVVGVIIVEVVFVYPGMGQLFVDSVSKRDLPMVQACGLIFAGTYVLLNLTADVLSIITNPRLRYPK</sequence>
<dbReference type="InterPro" id="IPR035906">
    <property type="entry name" value="MetI-like_sf"/>
</dbReference>
<dbReference type="PANTHER" id="PTHR43163:SF3">
    <property type="entry name" value="PEPTIDE ABC TRANSPORTER PERMEASE PROTEIN"/>
    <property type="match status" value="1"/>
</dbReference>